<feature type="domain" description="PPM-type phosphatase" evidence="3">
    <location>
        <begin position="111"/>
        <end position="377"/>
    </location>
</feature>
<keyword evidence="2" id="KW-0812">Transmembrane</keyword>
<gene>
    <name evidence="4" type="ORF">HG535_0C03410</name>
</gene>
<evidence type="ECO:0000313" key="5">
    <source>
        <dbReference type="Proteomes" id="UP000509704"/>
    </source>
</evidence>
<organism evidence="4 5">
    <name type="scientific">Zygotorulaspora mrakii</name>
    <name type="common">Zygosaccharomyces mrakii</name>
    <dbReference type="NCBI Taxonomy" id="42260"/>
    <lineage>
        <taxon>Eukaryota</taxon>
        <taxon>Fungi</taxon>
        <taxon>Dikarya</taxon>
        <taxon>Ascomycota</taxon>
        <taxon>Saccharomycotina</taxon>
        <taxon>Saccharomycetes</taxon>
        <taxon>Saccharomycetales</taxon>
        <taxon>Saccharomycetaceae</taxon>
        <taxon>Zygotorulaspora</taxon>
    </lineage>
</organism>
<dbReference type="Pfam" id="PF07228">
    <property type="entry name" value="SpoIIE"/>
    <property type="match status" value="1"/>
</dbReference>
<dbReference type="InterPro" id="IPR036457">
    <property type="entry name" value="PPM-type-like_dom_sf"/>
</dbReference>
<evidence type="ECO:0000256" key="2">
    <source>
        <dbReference type="SAM" id="Phobius"/>
    </source>
</evidence>
<dbReference type="EC" id="3.1.3.16" evidence="1"/>
<dbReference type="OrthoDB" id="60843at2759"/>
<protein>
    <recommendedName>
        <fullName evidence="1">Protein phosphatase</fullName>
        <ecNumber evidence="1">3.1.3.16</ecNumber>
    </recommendedName>
</protein>
<dbReference type="Gene3D" id="3.60.40.10">
    <property type="entry name" value="PPM-type phosphatase domain"/>
    <property type="match status" value="1"/>
</dbReference>
<name>A0A7H9B037_ZYGMR</name>
<comment type="catalytic activity">
    <reaction evidence="1">
        <text>O-phospho-L-seryl-[protein] + H2O = L-seryl-[protein] + phosphate</text>
        <dbReference type="Rhea" id="RHEA:20629"/>
        <dbReference type="Rhea" id="RHEA-COMP:9863"/>
        <dbReference type="Rhea" id="RHEA-COMP:11604"/>
        <dbReference type="ChEBI" id="CHEBI:15377"/>
        <dbReference type="ChEBI" id="CHEBI:29999"/>
        <dbReference type="ChEBI" id="CHEBI:43474"/>
        <dbReference type="ChEBI" id="CHEBI:83421"/>
        <dbReference type="EC" id="3.1.3.16"/>
    </reaction>
</comment>
<comment type="cofactor">
    <cofactor evidence="1">
        <name>Mn(2+)</name>
        <dbReference type="ChEBI" id="CHEBI:29035"/>
    </cofactor>
</comment>
<keyword evidence="2" id="KW-0472">Membrane</keyword>
<keyword evidence="1" id="KW-0378">Hydrolase</keyword>
<dbReference type="FunFam" id="3.60.40.10:FF:000093">
    <property type="entry name" value="Type 2C protein Phosphatase"/>
    <property type="match status" value="1"/>
</dbReference>
<keyword evidence="1" id="KW-0460">Magnesium</keyword>
<proteinExistence type="inferred from homology"/>
<dbReference type="SMART" id="SM00332">
    <property type="entry name" value="PP2Cc"/>
    <property type="match status" value="1"/>
</dbReference>
<evidence type="ECO:0000256" key="1">
    <source>
        <dbReference type="RuleBase" id="RU366020"/>
    </source>
</evidence>
<dbReference type="PROSITE" id="PS51746">
    <property type="entry name" value="PPM_2"/>
    <property type="match status" value="1"/>
</dbReference>
<dbReference type="InterPro" id="IPR039123">
    <property type="entry name" value="PPTC7"/>
</dbReference>
<keyword evidence="1" id="KW-0479">Metal-binding</keyword>
<sequence>MFVPVGLRSARASLNGPWQSMLLFVVVSAVVLVFAGLILIPLESNGYALYAGIGVNNCYRVAKRYFLSGNGSSGSGNGGGSNNGQGTDILSGQFSYKTAVAYQPKDRDDPIYRKLKTSVSSPTGEDNFFVAVNGPHDVYAGIADGVGGWAEHGYDSSAISRELCNAIGEYSSMLGTVKNGFDVYTPKSLIQKGYDKIRKDEIVKVGGTTSLVAHFRSNGILEVANLGDSWCGVFRENRLIFQTKFQTVGFNAPYQLAVIPKDLLEKAKRSGSSYIQNSPSDADEYVFQLAKGDVVMLATDGVTDNIGYQDMELFWGDHKKEVEMNLQQVSKKFVDNVVKLSKDPNYPSVFAQEISKLSGKTYTGGKEDDITLVVVTVN</sequence>
<dbReference type="EMBL" id="CP058606">
    <property type="protein sequence ID" value="QLG71988.1"/>
    <property type="molecule type" value="Genomic_DNA"/>
</dbReference>
<accession>A0A7H9B037</accession>
<dbReference type="GeneID" id="59235686"/>
<dbReference type="PANTHER" id="PTHR12320:SF1">
    <property type="entry name" value="PROTEIN PHOSPHATASE PTC7 HOMOLOG"/>
    <property type="match status" value="1"/>
</dbReference>
<comment type="similarity">
    <text evidence="1">Belongs to the PP2C family.</text>
</comment>
<dbReference type="PANTHER" id="PTHR12320">
    <property type="entry name" value="PROTEIN PHOSPHATASE 2C"/>
    <property type="match status" value="1"/>
</dbReference>
<keyword evidence="1" id="KW-0904">Protein phosphatase</keyword>
<dbReference type="KEGG" id="zmk:HG535_0C03410"/>
<dbReference type="Proteomes" id="UP000509704">
    <property type="component" value="Chromosome 3"/>
</dbReference>
<comment type="catalytic activity">
    <reaction evidence="1">
        <text>O-phospho-L-threonyl-[protein] + H2O = L-threonyl-[protein] + phosphate</text>
        <dbReference type="Rhea" id="RHEA:47004"/>
        <dbReference type="Rhea" id="RHEA-COMP:11060"/>
        <dbReference type="Rhea" id="RHEA-COMP:11605"/>
        <dbReference type="ChEBI" id="CHEBI:15377"/>
        <dbReference type="ChEBI" id="CHEBI:30013"/>
        <dbReference type="ChEBI" id="CHEBI:43474"/>
        <dbReference type="ChEBI" id="CHEBI:61977"/>
        <dbReference type="EC" id="3.1.3.16"/>
    </reaction>
</comment>
<dbReference type="AlphaFoldDB" id="A0A7H9B037"/>
<keyword evidence="5" id="KW-1185">Reference proteome</keyword>
<dbReference type="InterPro" id="IPR001932">
    <property type="entry name" value="PPM-type_phosphatase-like_dom"/>
</dbReference>
<feature type="transmembrane region" description="Helical" evidence="2">
    <location>
        <begin position="21"/>
        <end position="42"/>
    </location>
</feature>
<evidence type="ECO:0000313" key="4">
    <source>
        <dbReference type="EMBL" id="QLG71988.1"/>
    </source>
</evidence>
<dbReference type="SMART" id="SM00331">
    <property type="entry name" value="PP2C_SIG"/>
    <property type="match status" value="1"/>
</dbReference>
<keyword evidence="1" id="KW-0464">Manganese</keyword>
<keyword evidence="2" id="KW-1133">Transmembrane helix</keyword>
<dbReference type="GO" id="GO:0004722">
    <property type="term" value="F:protein serine/threonine phosphatase activity"/>
    <property type="evidence" value="ECO:0007669"/>
    <property type="project" value="UniProtKB-EC"/>
</dbReference>
<dbReference type="RefSeq" id="XP_037143716.1">
    <property type="nucleotide sequence ID" value="XM_037287821.1"/>
</dbReference>
<comment type="cofactor">
    <cofactor evidence="1">
        <name>Mg(2+)</name>
        <dbReference type="ChEBI" id="CHEBI:18420"/>
    </cofactor>
</comment>
<dbReference type="GO" id="GO:0046872">
    <property type="term" value="F:metal ion binding"/>
    <property type="evidence" value="ECO:0007669"/>
    <property type="project" value="UniProtKB-UniRule"/>
</dbReference>
<dbReference type="SUPFAM" id="SSF81606">
    <property type="entry name" value="PP2C-like"/>
    <property type="match status" value="1"/>
</dbReference>
<reference evidence="4 5" key="1">
    <citation type="submission" date="2020-07" db="EMBL/GenBank/DDBJ databases">
        <title>The yeast mating-type switching endonuclease HO is a domesticated member of an unorthodox homing genetic element family.</title>
        <authorList>
            <person name="Coughlan A.Y."/>
            <person name="Lombardi L."/>
            <person name="Braun-Galleani S."/>
            <person name="Martos A.R."/>
            <person name="Galeote V."/>
            <person name="Bigey F."/>
            <person name="Dequin S."/>
            <person name="Byrne K.P."/>
            <person name="Wolfe K.H."/>
        </authorList>
    </citation>
    <scope>NUCLEOTIDE SEQUENCE [LARGE SCALE GENOMIC DNA]</scope>
    <source>
        <strain evidence="4 5">NRRL Y-6702</strain>
    </source>
</reference>
<evidence type="ECO:0000259" key="3">
    <source>
        <dbReference type="PROSITE" id="PS51746"/>
    </source>
</evidence>